<proteinExistence type="predicted"/>
<name>A0A317CDR8_9GAMM</name>
<dbReference type="SUPFAM" id="SSF56176">
    <property type="entry name" value="FAD-binding/transporter-associated domain-like"/>
    <property type="match status" value="1"/>
</dbReference>
<comment type="caution">
    <text evidence="8">The sequence shown here is derived from an EMBL/GenBank/DDBJ whole genome shotgun (WGS) entry which is preliminary data.</text>
</comment>
<dbReference type="InterPro" id="IPR036318">
    <property type="entry name" value="FAD-bd_PCMH-like_sf"/>
</dbReference>
<dbReference type="SMART" id="SM01092">
    <property type="entry name" value="CO_deh_flav_C"/>
    <property type="match status" value="1"/>
</dbReference>
<keyword evidence="3" id="KW-0274">FAD</keyword>
<dbReference type="Gene3D" id="3.30.465.10">
    <property type="match status" value="1"/>
</dbReference>
<evidence type="ECO:0000256" key="2">
    <source>
        <dbReference type="ARBA" id="ARBA00022723"/>
    </source>
</evidence>
<dbReference type="PANTHER" id="PTHR45444">
    <property type="entry name" value="XANTHINE DEHYDROGENASE"/>
    <property type="match status" value="1"/>
</dbReference>
<evidence type="ECO:0000259" key="6">
    <source>
        <dbReference type="PROSITE" id="PS51085"/>
    </source>
</evidence>
<dbReference type="InterPro" id="IPR014307">
    <property type="entry name" value="Xanthine_DH_ssu"/>
</dbReference>
<dbReference type="AlphaFoldDB" id="A0A317CDR8"/>
<dbReference type="Gene3D" id="3.30.390.50">
    <property type="entry name" value="CO dehydrogenase flavoprotein, C-terminal domain"/>
    <property type="match status" value="1"/>
</dbReference>
<dbReference type="GO" id="GO:0071949">
    <property type="term" value="F:FAD binding"/>
    <property type="evidence" value="ECO:0007669"/>
    <property type="project" value="InterPro"/>
</dbReference>
<dbReference type="GO" id="GO:0005506">
    <property type="term" value="F:iron ion binding"/>
    <property type="evidence" value="ECO:0007669"/>
    <property type="project" value="InterPro"/>
</dbReference>
<dbReference type="InterPro" id="IPR012675">
    <property type="entry name" value="Beta-grasp_dom_sf"/>
</dbReference>
<dbReference type="PIRSF" id="PIRSF036557">
    <property type="entry name" value="XdhA_RC"/>
    <property type="match status" value="1"/>
</dbReference>
<dbReference type="InterPro" id="IPR016166">
    <property type="entry name" value="FAD-bd_PCMH"/>
</dbReference>
<dbReference type="InterPro" id="IPR036884">
    <property type="entry name" value="2Fe-2S-bd_dom_sf"/>
</dbReference>
<dbReference type="Gene3D" id="1.10.150.120">
    <property type="entry name" value="[2Fe-2S]-binding domain"/>
    <property type="match status" value="1"/>
</dbReference>
<feature type="domain" description="FAD-binding PCMH-type" evidence="7">
    <location>
        <begin position="189"/>
        <end position="362"/>
    </location>
</feature>
<dbReference type="InterPro" id="IPR036010">
    <property type="entry name" value="2Fe-2S_ferredoxin-like_sf"/>
</dbReference>
<dbReference type="PROSITE" id="PS51085">
    <property type="entry name" value="2FE2S_FER_2"/>
    <property type="match status" value="1"/>
</dbReference>
<keyword evidence="1" id="KW-0285">Flavoprotein</keyword>
<evidence type="ECO:0000256" key="4">
    <source>
        <dbReference type="ARBA" id="ARBA00023002"/>
    </source>
</evidence>
<dbReference type="PROSITE" id="PS00197">
    <property type="entry name" value="2FE2S_FER_1"/>
    <property type="match status" value="1"/>
</dbReference>
<dbReference type="InterPro" id="IPR016167">
    <property type="entry name" value="FAD-bd_PCMH_sub1"/>
</dbReference>
<dbReference type="InterPro" id="IPR016169">
    <property type="entry name" value="FAD-bd_PCMH_sub2"/>
</dbReference>
<evidence type="ECO:0000313" key="9">
    <source>
        <dbReference type="Proteomes" id="UP000245506"/>
    </source>
</evidence>
<dbReference type="Pfam" id="PF01799">
    <property type="entry name" value="Fer2_2"/>
    <property type="match status" value="1"/>
</dbReference>
<organism evidence="8 9">
    <name type="scientific">Leucothrix arctica</name>
    <dbReference type="NCBI Taxonomy" id="1481894"/>
    <lineage>
        <taxon>Bacteria</taxon>
        <taxon>Pseudomonadati</taxon>
        <taxon>Pseudomonadota</taxon>
        <taxon>Gammaproteobacteria</taxon>
        <taxon>Thiotrichales</taxon>
        <taxon>Thiotrichaceae</taxon>
        <taxon>Leucothrix</taxon>
    </lineage>
</organism>
<feature type="domain" description="2Fe-2S ferredoxin-type" evidence="6">
    <location>
        <begin position="1"/>
        <end position="84"/>
    </location>
</feature>
<dbReference type="SUPFAM" id="SSF47741">
    <property type="entry name" value="CO dehydrogenase ISP C-domain like"/>
    <property type="match status" value="1"/>
</dbReference>
<evidence type="ECO:0000313" key="8">
    <source>
        <dbReference type="EMBL" id="PWQ96835.1"/>
    </source>
</evidence>
<dbReference type="SUPFAM" id="SSF55447">
    <property type="entry name" value="CO dehydrogenase flavoprotein C-terminal domain-like"/>
    <property type="match status" value="1"/>
</dbReference>
<dbReference type="OrthoDB" id="9775084at2"/>
<dbReference type="Pfam" id="PF03450">
    <property type="entry name" value="CO_deh_flav_C"/>
    <property type="match status" value="1"/>
</dbReference>
<evidence type="ECO:0000256" key="3">
    <source>
        <dbReference type="ARBA" id="ARBA00022827"/>
    </source>
</evidence>
<protein>
    <submittedName>
        <fullName evidence="8">Xanthine dehydrogenase small subunit</fullName>
    </submittedName>
</protein>
<dbReference type="Gene3D" id="3.30.43.10">
    <property type="entry name" value="Uridine Diphospho-n-acetylenolpyruvylglucosamine Reductase, domain 2"/>
    <property type="match status" value="1"/>
</dbReference>
<dbReference type="InterPro" id="IPR001041">
    <property type="entry name" value="2Fe-2S_ferredoxin-type"/>
</dbReference>
<dbReference type="EMBL" id="QGKL01000026">
    <property type="protein sequence ID" value="PWQ96835.1"/>
    <property type="molecule type" value="Genomic_DNA"/>
</dbReference>
<evidence type="ECO:0000256" key="1">
    <source>
        <dbReference type="ARBA" id="ARBA00022630"/>
    </source>
</evidence>
<dbReference type="SUPFAM" id="SSF54292">
    <property type="entry name" value="2Fe-2S ferredoxin-like"/>
    <property type="match status" value="1"/>
</dbReference>
<dbReference type="InterPro" id="IPR036683">
    <property type="entry name" value="CO_DH_flav_C_dom_sf"/>
</dbReference>
<evidence type="ECO:0000259" key="7">
    <source>
        <dbReference type="PROSITE" id="PS51387"/>
    </source>
</evidence>
<dbReference type="InterPro" id="IPR006058">
    <property type="entry name" value="2Fe2S_fd_BS"/>
</dbReference>
<dbReference type="InterPro" id="IPR005107">
    <property type="entry name" value="CO_DH_flav_C"/>
</dbReference>
<dbReference type="CDD" id="cd00207">
    <property type="entry name" value="fer2"/>
    <property type="match status" value="1"/>
</dbReference>
<keyword evidence="5" id="KW-0408">Iron</keyword>
<dbReference type="PROSITE" id="PS51387">
    <property type="entry name" value="FAD_PCMH"/>
    <property type="match status" value="1"/>
</dbReference>
<dbReference type="InterPro" id="IPR002346">
    <property type="entry name" value="Mopterin_DH_FAD-bd"/>
</dbReference>
<accession>A0A317CDR8</accession>
<dbReference type="GO" id="GO:0051537">
    <property type="term" value="F:2 iron, 2 sulfur cluster binding"/>
    <property type="evidence" value="ECO:0007669"/>
    <property type="project" value="InterPro"/>
</dbReference>
<dbReference type="Gene3D" id="3.10.20.30">
    <property type="match status" value="1"/>
</dbReference>
<dbReference type="GO" id="GO:0004854">
    <property type="term" value="F:xanthine dehydrogenase activity"/>
    <property type="evidence" value="ECO:0007669"/>
    <property type="project" value="InterPro"/>
</dbReference>
<reference evidence="8 9" key="1">
    <citation type="submission" date="2018-05" db="EMBL/GenBank/DDBJ databases">
        <title>Leucothrix arctica sp. nov., isolated from Arctic seawater.</title>
        <authorList>
            <person name="Choi A."/>
            <person name="Baek K."/>
        </authorList>
    </citation>
    <scope>NUCLEOTIDE SEQUENCE [LARGE SCALE GENOMIC DNA]</scope>
    <source>
        <strain evidence="8 9">IMCC9719</strain>
    </source>
</reference>
<dbReference type="Pfam" id="PF00941">
    <property type="entry name" value="FAD_binding_5"/>
    <property type="match status" value="1"/>
</dbReference>
<dbReference type="InterPro" id="IPR012175">
    <property type="entry name" value="Xanth_DH_ssu_bac"/>
</dbReference>
<keyword evidence="4" id="KW-0560">Oxidoreductase</keyword>
<keyword evidence="9" id="KW-1185">Reference proteome</keyword>
<dbReference type="InterPro" id="IPR016208">
    <property type="entry name" value="Ald_Oxase/xanthine_DH-like"/>
</dbReference>
<dbReference type="InterPro" id="IPR002888">
    <property type="entry name" value="2Fe-2S-bd"/>
</dbReference>
<gene>
    <name evidence="8" type="primary">xdhA</name>
    <name evidence="8" type="ORF">DKT75_08305</name>
</gene>
<keyword evidence="2" id="KW-0479">Metal-binding</keyword>
<dbReference type="PANTHER" id="PTHR45444:SF3">
    <property type="entry name" value="XANTHINE DEHYDROGENASE"/>
    <property type="match status" value="1"/>
</dbReference>
<evidence type="ECO:0000256" key="5">
    <source>
        <dbReference type="ARBA" id="ARBA00023004"/>
    </source>
</evidence>
<sequence length="485" mass="53692">MQFLLNNEIVRVSDVEPTKSVLSYLREDRFLTGTKEGCAEGDCGACTVVIAELESEGLSLKSVNACIQFVPTLHGKAVFTVEFLRRQNNGNLHPVQQAMVDKHGSQCGFCTPGFIMSLWCLYNEHQEAKTIPIRSDVRSALTGNLCRCTGYKPILQAADAMFEVAPVTFDNDGLRDKLLALKTESPSTYSHTEGQLHSPTTTAELLQLRADHPEATLLAGGTDVGLWVNKQFRTLSSIIYLGDIPELKSITQNDQYINIAAGVTLSNAYKALAKHYPEMNQMWERFASRPIRNVGTLGGNIANGSPIGDSMPALIAIATRVVLSSVRGQRELLLEDLYLDYMKKDMAADEVVTLIKIPLPLADQAFRCYKLSKRYDSDISAVFTGMAITLDNDLVSDVKIAFGGMAATPKRASHTEQFLLGKSWDEATAKQAMTILKQDYSPMTDMRASDQNRMQSAMNLLYRFYLETRPVNPLTKEMTDVFGEV</sequence>
<dbReference type="NCBIfam" id="TIGR02963">
    <property type="entry name" value="xanthine_xdhA"/>
    <property type="match status" value="1"/>
</dbReference>
<dbReference type="Proteomes" id="UP000245506">
    <property type="component" value="Unassembled WGS sequence"/>
</dbReference>
<dbReference type="Pfam" id="PF00111">
    <property type="entry name" value="Fer2"/>
    <property type="match status" value="1"/>
</dbReference>